<reference evidence="1" key="1">
    <citation type="submission" date="2019-02" db="EMBL/GenBank/DDBJ databases">
        <title>The largest mitochondrial genome of Morchella importuna (272.2 kb) among fungi reservoir of numerous mitochondrial ORFs, repeatitive sequences and nuclear genome horizontal transfer.</title>
        <authorList>
            <person name="Liu W."/>
            <person name="Bian Y."/>
        </authorList>
    </citation>
    <scope>NUCLEOTIDE SEQUENCE</scope>
</reference>
<dbReference type="GeneID" id="42906039"/>
<sequence length="122" mass="14521">MWIVGNKPGEFQERLVLSQLEAKHHLIFDPVVYLVIIRCIRVYLIMRSSWAPRPRTLRVGRPEGAPPPMKRAPLFIFIFFKKIKYEKVLNMYVQRLVDELRKTIILPRVPRVLLYTSLYQIS</sequence>
<geneLocation type="mitochondrion" evidence="1"/>
<gene>
    <name evidence="1" type="primary">orf122</name>
</gene>
<proteinExistence type="predicted"/>
<dbReference type="EMBL" id="MK527108">
    <property type="protein sequence ID" value="QGN66716.1"/>
    <property type="molecule type" value="Genomic_DNA"/>
</dbReference>
<evidence type="ECO:0000313" key="1">
    <source>
        <dbReference type="EMBL" id="QGN66716.1"/>
    </source>
</evidence>
<protein>
    <submittedName>
        <fullName evidence="1">Uncharacterized protein</fullName>
    </submittedName>
</protein>
<organism evidence="1">
    <name type="scientific">Morchella importuna</name>
    <dbReference type="NCBI Taxonomy" id="1174673"/>
    <lineage>
        <taxon>Eukaryota</taxon>
        <taxon>Fungi</taxon>
        <taxon>Dikarya</taxon>
        <taxon>Ascomycota</taxon>
        <taxon>Pezizomycotina</taxon>
        <taxon>Pezizomycetes</taxon>
        <taxon>Pezizales</taxon>
        <taxon>Morchellaceae</taxon>
        <taxon>Morchella</taxon>
    </lineage>
</organism>
<name>A0A650AFA5_9PEZI</name>
<dbReference type="AlphaFoldDB" id="A0A650AFA5"/>
<accession>A0A650AFA5</accession>
<dbReference type="RefSeq" id="YP_009722314.1">
    <property type="nucleotide sequence ID" value="NC_045397.1"/>
</dbReference>
<keyword evidence="1" id="KW-0496">Mitochondrion</keyword>